<reference evidence="1 2" key="1">
    <citation type="submission" date="2024-04" db="EMBL/GenBank/DDBJ databases">
        <title>The reference genome of an endangered Asteraceae, Deinandra increscens subsp. villosa, native to the Central Coast of California.</title>
        <authorList>
            <person name="Guilliams M."/>
            <person name="Hasenstab-Lehman K."/>
            <person name="Meyer R."/>
            <person name="Mcevoy S."/>
        </authorList>
    </citation>
    <scope>NUCLEOTIDE SEQUENCE [LARGE SCALE GENOMIC DNA]</scope>
    <source>
        <tissue evidence="1">Leaf</tissue>
    </source>
</reference>
<gene>
    <name evidence="1" type="ORF">SSX86_021282</name>
</gene>
<organism evidence="1 2">
    <name type="scientific">Deinandra increscens subsp. villosa</name>
    <dbReference type="NCBI Taxonomy" id="3103831"/>
    <lineage>
        <taxon>Eukaryota</taxon>
        <taxon>Viridiplantae</taxon>
        <taxon>Streptophyta</taxon>
        <taxon>Embryophyta</taxon>
        <taxon>Tracheophyta</taxon>
        <taxon>Spermatophyta</taxon>
        <taxon>Magnoliopsida</taxon>
        <taxon>eudicotyledons</taxon>
        <taxon>Gunneridae</taxon>
        <taxon>Pentapetalae</taxon>
        <taxon>asterids</taxon>
        <taxon>campanulids</taxon>
        <taxon>Asterales</taxon>
        <taxon>Asteraceae</taxon>
        <taxon>Asteroideae</taxon>
        <taxon>Heliantheae alliance</taxon>
        <taxon>Madieae</taxon>
        <taxon>Madiinae</taxon>
        <taxon>Deinandra</taxon>
    </lineage>
</organism>
<name>A0AAP0CR08_9ASTR</name>
<dbReference type="EMBL" id="JBCNJP010000020">
    <property type="protein sequence ID" value="KAK9060576.1"/>
    <property type="molecule type" value="Genomic_DNA"/>
</dbReference>
<dbReference type="PANTHER" id="PTHR33985:SF5">
    <property type="entry name" value="FASCICLIN-LIKE ARABINOGALACTAN FAMILY PROTEIN"/>
    <property type="match status" value="1"/>
</dbReference>
<comment type="caution">
    <text evidence="1">The sequence shown here is derived from an EMBL/GenBank/DDBJ whole genome shotgun (WGS) entry which is preliminary data.</text>
</comment>
<accession>A0AAP0CR08</accession>
<dbReference type="InterPro" id="IPR052806">
    <property type="entry name" value="Fasciclin-like_AGP"/>
</dbReference>
<proteinExistence type="predicted"/>
<dbReference type="Proteomes" id="UP001408789">
    <property type="component" value="Unassembled WGS sequence"/>
</dbReference>
<sequence>MAPSHLSGAATGVPTVLTPSSSLSPYHVLPQRLTFSDLQLFKTLTRIPTLLPSKIIIITDNTSSHFTIDDSLITQPDIPVRMYKSNEPSHVLISSPAAGCCCSFWTVADKQTTATVASRFTIAKGHRNSPEVADTRAASPESVGVLPPSPSFLPLSSFRMMGLYVFRWRCVIIGSKMINISLKYGKGV</sequence>
<evidence type="ECO:0000313" key="2">
    <source>
        <dbReference type="Proteomes" id="UP001408789"/>
    </source>
</evidence>
<evidence type="ECO:0000313" key="1">
    <source>
        <dbReference type="EMBL" id="KAK9060576.1"/>
    </source>
</evidence>
<dbReference type="PANTHER" id="PTHR33985">
    <property type="entry name" value="OS02G0491300 PROTEIN-RELATED"/>
    <property type="match status" value="1"/>
</dbReference>
<keyword evidence="2" id="KW-1185">Reference proteome</keyword>
<protein>
    <submittedName>
        <fullName evidence="1">Uncharacterized protein</fullName>
    </submittedName>
</protein>
<dbReference type="AlphaFoldDB" id="A0AAP0CR08"/>